<evidence type="ECO:0000256" key="2">
    <source>
        <dbReference type="ARBA" id="ARBA00022963"/>
    </source>
</evidence>
<name>A0ABV7LZQ8_9GAMM</name>
<keyword evidence="1 4" id="KW-0378">Hydrolase</keyword>
<accession>A0ABV7LZQ8</accession>
<dbReference type="EMBL" id="JBHRUH010000012">
    <property type="protein sequence ID" value="MFC3291899.1"/>
    <property type="molecule type" value="Genomic_DNA"/>
</dbReference>
<gene>
    <name evidence="6" type="ORF">ACFOEI_07435</name>
</gene>
<feature type="domain" description="PNPLA" evidence="5">
    <location>
        <begin position="7"/>
        <end position="211"/>
    </location>
</feature>
<dbReference type="Proteomes" id="UP001595640">
    <property type="component" value="Unassembled WGS sequence"/>
</dbReference>
<comment type="caution">
    <text evidence="6">The sequence shown here is derived from an EMBL/GenBank/DDBJ whole genome shotgun (WGS) entry which is preliminary data.</text>
</comment>
<evidence type="ECO:0000256" key="1">
    <source>
        <dbReference type="ARBA" id="ARBA00022801"/>
    </source>
</evidence>
<keyword evidence="2 4" id="KW-0442">Lipid degradation</keyword>
<organism evidence="6 7">
    <name type="scientific">Modicisalibacter luteus</name>
    <dbReference type="NCBI Taxonomy" id="453962"/>
    <lineage>
        <taxon>Bacteria</taxon>
        <taxon>Pseudomonadati</taxon>
        <taxon>Pseudomonadota</taxon>
        <taxon>Gammaproteobacteria</taxon>
        <taxon>Oceanospirillales</taxon>
        <taxon>Halomonadaceae</taxon>
        <taxon>Modicisalibacter</taxon>
    </lineage>
</organism>
<dbReference type="SUPFAM" id="SSF52151">
    <property type="entry name" value="FabD/lysophospholipase-like"/>
    <property type="match status" value="1"/>
</dbReference>
<dbReference type="InterPro" id="IPR016035">
    <property type="entry name" value="Acyl_Trfase/lysoPLipase"/>
</dbReference>
<sequence length="373" mass="40816">MAEHITLILSGGNALGAYQGGAYETLHERGFHADKIFAVSTGAVNAALIAGNPPEKRVSVLRSFWDAAAQDGPWAFRPTWPTTWDSKRTRALQSLFLGSPAFYRARFPGALSMLPGMPTDTGLYDLAPLRKTLEQAVDFDRLNDGQTRLVIVAVDANSGEEVRFDTAKTTIEVDHLLASCGFIPFFPPTRINDRVVVDGGMASNLPLEAALDEPVADDRLCVALDLFRRLGPDFRTVGQAMDRQLELLLSAQSWSALQYLRQRHELRRQLRLLGSRIPEHQRGDPSLATALAEAAQTEGATTLLMLSHAGVPNDTEMRAFDFSRPSLTERWKAGRSDMIQALETLGSQRAAPGEFAVHAFNGNETENASIDSA</sequence>
<feature type="short sequence motif" description="DGA/G" evidence="4">
    <location>
        <begin position="198"/>
        <end position="200"/>
    </location>
</feature>
<evidence type="ECO:0000256" key="4">
    <source>
        <dbReference type="PROSITE-ProRule" id="PRU01161"/>
    </source>
</evidence>
<proteinExistence type="predicted"/>
<feature type="active site" description="Proton acceptor" evidence="4">
    <location>
        <position position="198"/>
    </location>
</feature>
<comment type="caution">
    <text evidence="4">Lacks conserved residue(s) required for the propagation of feature annotation.</text>
</comment>
<dbReference type="PANTHER" id="PTHR14226">
    <property type="entry name" value="NEUROPATHY TARGET ESTERASE/SWISS CHEESE D.MELANOGASTER"/>
    <property type="match status" value="1"/>
</dbReference>
<evidence type="ECO:0000313" key="6">
    <source>
        <dbReference type="EMBL" id="MFC3291899.1"/>
    </source>
</evidence>
<keyword evidence="3 4" id="KW-0443">Lipid metabolism</keyword>
<dbReference type="PROSITE" id="PS51635">
    <property type="entry name" value="PNPLA"/>
    <property type="match status" value="1"/>
</dbReference>
<feature type="active site" description="Nucleophile" evidence="4">
    <location>
        <position position="40"/>
    </location>
</feature>
<reference evidence="7" key="1">
    <citation type="journal article" date="2019" name="Int. J. Syst. Evol. Microbiol.">
        <title>The Global Catalogue of Microorganisms (GCM) 10K type strain sequencing project: providing services to taxonomists for standard genome sequencing and annotation.</title>
        <authorList>
            <consortium name="The Broad Institute Genomics Platform"/>
            <consortium name="The Broad Institute Genome Sequencing Center for Infectious Disease"/>
            <person name="Wu L."/>
            <person name="Ma J."/>
        </authorList>
    </citation>
    <scope>NUCLEOTIDE SEQUENCE [LARGE SCALE GENOMIC DNA]</scope>
    <source>
        <strain evidence="7">KCTC 12847</strain>
    </source>
</reference>
<protein>
    <submittedName>
        <fullName evidence="6">Patatin-like phospholipase family protein</fullName>
    </submittedName>
</protein>
<dbReference type="RefSeq" id="WP_019017350.1">
    <property type="nucleotide sequence ID" value="NZ_BMXD01000003.1"/>
</dbReference>
<dbReference type="InterPro" id="IPR002641">
    <property type="entry name" value="PNPLA_dom"/>
</dbReference>
<evidence type="ECO:0000256" key="3">
    <source>
        <dbReference type="ARBA" id="ARBA00023098"/>
    </source>
</evidence>
<dbReference type="Gene3D" id="3.40.1090.10">
    <property type="entry name" value="Cytosolic phospholipase A2 catalytic domain"/>
    <property type="match status" value="2"/>
</dbReference>
<keyword evidence="7" id="KW-1185">Reference proteome</keyword>
<dbReference type="Pfam" id="PF12536">
    <property type="entry name" value="DUF3734"/>
    <property type="match status" value="1"/>
</dbReference>
<dbReference type="Pfam" id="PF01734">
    <property type="entry name" value="Patatin"/>
    <property type="match status" value="1"/>
</dbReference>
<evidence type="ECO:0000313" key="7">
    <source>
        <dbReference type="Proteomes" id="UP001595640"/>
    </source>
</evidence>
<dbReference type="InterPro" id="IPR021095">
    <property type="entry name" value="DUF3734"/>
</dbReference>
<evidence type="ECO:0000259" key="5">
    <source>
        <dbReference type="PROSITE" id="PS51635"/>
    </source>
</evidence>
<dbReference type="PANTHER" id="PTHR14226:SF57">
    <property type="entry name" value="BLR7027 PROTEIN"/>
    <property type="match status" value="1"/>
</dbReference>
<dbReference type="InterPro" id="IPR050301">
    <property type="entry name" value="NTE"/>
</dbReference>